<dbReference type="GeneID" id="64981978"/>
<sequence>MNLFYNKEAVGDVAFLQLEPAEGPFQYEKQGDVVEIKKDDQIFGYNIFNLSSYVTLEGNGHIQLDEATVDALQKAIKDNGFTNELDVDLSPKFVVGYVATKEKHPNADKLSILSVDVGDESLQIVCGAPNIDQGQKVVVAKVGAVMPSGTVIKDAKLRGVPSSGMVCSMKELDLPNAPQEKGIMVLSDDYEVGQAFFEA</sequence>
<dbReference type="EMBL" id="JAUHQC010000006">
    <property type="protein sequence ID" value="MDN4532832.1"/>
    <property type="molecule type" value="Genomic_DNA"/>
</dbReference>
<evidence type="ECO:0000313" key="7">
    <source>
        <dbReference type="Proteomes" id="UP000242470"/>
    </source>
</evidence>
<accession>A0AAP8PT34</accession>
<dbReference type="AlphaFoldDB" id="A0AAP8PT34"/>
<dbReference type="InterPro" id="IPR027855">
    <property type="entry name" value="DUF4479"/>
</dbReference>
<keyword evidence="2 3" id="KW-0694">RNA-binding</keyword>
<evidence type="ECO:0000313" key="5">
    <source>
        <dbReference type="EMBL" id="MDN4532832.1"/>
    </source>
</evidence>
<dbReference type="InterPro" id="IPR037154">
    <property type="entry name" value="YtpR-like_sf"/>
</dbReference>
<dbReference type="InterPro" id="IPR002547">
    <property type="entry name" value="tRNA-bd_dom"/>
</dbReference>
<dbReference type="InterPro" id="IPR012340">
    <property type="entry name" value="NA-bd_OB-fold"/>
</dbReference>
<evidence type="ECO:0000256" key="2">
    <source>
        <dbReference type="ARBA" id="ARBA00022884"/>
    </source>
</evidence>
<dbReference type="Gene3D" id="3.30.1940.10">
    <property type="entry name" value="YtpR-like"/>
    <property type="match status" value="1"/>
</dbReference>
<evidence type="ECO:0000256" key="1">
    <source>
        <dbReference type="ARBA" id="ARBA00022555"/>
    </source>
</evidence>
<evidence type="ECO:0000256" key="3">
    <source>
        <dbReference type="PROSITE-ProRule" id="PRU00209"/>
    </source>
</evidence>
<comment type="caution">
    <text evidence="6">The sequence shown here is derived from an EMBL/GenBank/DDBJ whole genome shotgun (WGS) entry which is preliminary data.</text>
</comment>
<dbReference type="EMBL" id="PPQW01000004">
    <property type="protein sequence ID" value="PNZ69350.1"/>
    <property type="molecule type" value="Genomic_DNA"/>
</dbReference>
<dbReference type="RefSeq" id="WP_059107123.1">
    <property type="nucleotide sequence ID" value="NZ_AP024589.1"/>
</dbReference>
<name>A0AAP8PT34_9STAP</name>
<reference evidence="6 7" key="1">
    <citation type="submission" date="2017-08" db="EMBL/GenBank/DDBJ databases">
        <title>Draft genome sequences of 64 type strains of genus Staph aureus.</title>
        <authorList>
            <person name="Cole K."/>
            <person name="Golubchik T."/>
            <person name="Russell J."/>
            <person name="Foster D."/>
            <person name="Llewelyn M."/>
            <person name="Wilson D."/>
            <person name="Crook D."/>
            <person name="Paul J."/>
        </authorList>
    </citation>
    <scope>NUCLEOTIDE SEQUENCE [LARGE SCALE GENOMIC DNA]</scope>
    <source>
        <strain evidence="6 7">NCTC 12101</strain>
    </source>
</reference>
<dbReference type="CDD" id="cd02796">
    <property type="entry name" value="tRNA_bind_bactPheRS"/>
    <property type="match status" value="1"/>
</dbReference>
<evidence type="ECO:0000313" key="6">
    <source>
        <dbReference type="EMBL" id="PNZ69350.1"/>
    </source>
</evidence>
<reference evidence="5" key="2">
    <citation type="submission" date="2023-07" db="EMBL/GenBank/DDBJ databases">
        <title>Evaluation of the beneficial properties of pineapple isolates.</title>
        <authorList>
            <person name="Adefiranye O."/>
        </authorList>
    </citation>
    <scope>NUCLEOTIDE SEQUENCE</scope>
    <source>
        <strain evidence="5">PAPLE_T1</strain>
    </source>
</reference>
<organism evidence="6 7">
    <name type="scientific">Staphylococcus auricularis</name>
    <dbReference type="NCBI Taxonomy" id="29379"/>
    <lineage>
        <taxon>Bacteria</taxon>
        <taxon>Bacillati</taxon>
        <taxon>Bacillota</taxon>
        <taxon>Bacilli</taxon>
        <taxon>Bacillales</taxon>
        <taxon>Staphylococcaceae</taxon>
        <taxon>Staphylococcus</taxon>
    </lineage>
</organism>
<dbReference type="Pfam" id="PF01588">
    <property type="entry name" value="tRNA_bind"/>
    <property type="match status" value="1"/>
</dbReference>
<evidence type="ECO:0000259" key="4">
    <source>
        <dbReference type="PROSITE" id="PS50886"/>
    </source>
</evidence>
<dbReference type="InterPro" id="IPR033714">
    <property type="entry name" value="tRNA_bind_bactPheRS"/>
</dbReference>
<dbReference type="NCBIfam" id="NF045760">
    <property type="entry name" value="YtpR"/>
    <property type="match status" value="1"/>
</dbReference>
<dbReference type="SUPFAM" id="SSF50249">
    <property type="entry name" value="Nucleic acid-binding proteins"/>
    <property type="match status" value="1"/>
</dbReference>
<dbReference type="Proteomes" id="UP001171687">
    <property type="component" value="Unassembled WGS sequence"/>
</dbReference>
<dbReference type="FunFam" id="2.40.50.140:FF:000045">
    <property type="entry name" value="Phenylalanine--tRNA ligase beta subunit"/>
    <property type="match status" value="1"/>
</dbReference>
<dbReference type="GO" id="GO:0000049">
    <property type="term" value="F:tRNA binding"/>
    <property type="evidence" value="ECO:0007669"/>
    <property type="project" value="UniProtKB-UniRule"/>
</dbReference>
<dbReference type="Gene3D" id="2.40.50.140">
    <property type="entry name" value="Nucleic acid-binding proteins"/>
    <property type="match status" value="1"/>
</dbReference>
<gene>
    <name evidence="6" type="ORF">CD158_01120</name>
    <name evidence="5" type="ORF">QYH67_04405</name>
</gene>
<dbReference type="Proteomes" id="UP000242470">
    <property type="component" value="Unassembled WGS sequence"/>
</dbReference>
<dbReference type="PROSITE" id="PS50886">
    <property type="entry name" value="TRBD"/>
    <property type="match status" value="1"/>
</dbReference>
<dbReference type="Pfam" id="PF14794">
    <property type="entry name" value="DUF4479"/>
    <property type="match status" value="1"/>
</dbReference>
<keyword evidence="1 3" id="KW-0820">tRNA-binding</keyword>
<feature type="domain" description="TRNA-binding" evidence="4">
    <location>
        <begin position="87"/>
        <end position="197"/>
    </location>
</feature>
<protein>
    <submittedName>
        <fullName evidence="6">DUF4479 domain-containing protein</fullName>
    </submittedName>
</protein>
<proteinExistence type="predicted"/>